<dbReference type="PANTHER" id="PTHR47385">
    <property type="entry name" value="CALPONIN"/>
    <property type="match status" value="1"/>
</dbReference>
<organism evidence="2 3">
    <name type="scientific">Plectus sambesii</name>
    <dbReference type="NCBI Taxonomy" id="2011161"/>
    <lineage>
        <taxon>Eukaryota</taxon>
        <taxon>Metazoa</taxon>
        <taxon>Ecdysozoa</taxon>
        <taxon>Nematoda</taxon>
        <taxon>Chromadorea</taxon>
        <taxon>Plectida</taxon>
        <taxon>Plectina</taxon>
        <taxon>Plectoidea</taxon>
        <taxon>Plectidae</taxon>
        <taxon>Plectus</taxon>
    </lineage>
</organism>
<proteinExistence type="predicted"/>
<dbReference type="Proteomes" id="UP000887566">
    <property type="component" value="Unplaced"/>
</dbReference>
<evidence type="ECO:0000313" key="2">
    <source>
        <dbReference type="Proteomes" id="UP000887566"/>
    </source>
</evidence>
<dbReference type="GO" id="GO:0051015">
    <property type="term" value="F:actin filament binding"/>
    <property type="evidence" value="ECO:0007669"/>
    <property type="project" value="TreeGrafter"/>
</dbReference>
<dbReference type="SMART" id="SM00033">
    <property type="entry name" value="CH"/>
    <property type="match status" value="1"/>
</dbReference>
<dbReference type="SUPFAM" id="SSF47576">
    <property type="entry name" value="Calponin-homology domain, CH-domain"/>
    <property type="match status" value="1"/>
</dbReference>
<dbReference type="GO" id="GO:0007015">
    <property type="term" value="P:actin filament organization"/>
    <property type="evidence" value="ECO:0007669"/>
    <property type="project" value="TreeGrafter"/>
</dbReference>
<dbReference type="InterPro" id="IPR036872">
    <property type="entry name" value="CH_dom_sf"/>
</dbReference>
<dbReference type="GO" id="GO:0015629">
    <property type="term" value="C:actin cytoskeleton"/>
    <property type="evidence" value="ECO:0007669"/>
    <property type="project" value="TreeGrafter"/>
</dbReference>
<dbReference type="WBParaSite" id="PSAMB.scaffold4403size14763.g24240.t1">
    <property type="protein sequence ID" value="PSAMB.scaffold4403size14763.g24240.t1"/>
    <property type="gene ID" value="PSAMB.scaffold4403size14763.g24240"/>
</dbReference>
<dbReference type="AlphaFoldDB" id="A0A914WK31"/>
<accession>A0A914WK31</accession>
<keyword evidence="2" id="KW-1185">Reference proteome</keyword>
<dbReference type="PROSITE" id="PS50021">
    <property type="entry name" value="CH"/>
    <property type="match status" value="1"/>
</dbReference>
<dbReference type="Pfam" id="PF00307">
    <property type="entry name" value="CH"/>
    <property type="match status" value="1"/>
</dbReference>
<dbReference type="InterPro" id="IPR050606">
    <property type="entry name" value="Calponin-like"/>
</dbReference>
<evidence type="ECO:0000313" key="3">
    <source>
        <dbReference type="WBParaSite" id="PSAMB.scaffold4403size14763.g24240.t1"/>
    </source>
</evidence>
<dbReference type="InterPro" id="IPR003096">
    <property type="entry name" value="SM22_calponin"/>
</dbReference>
<dbReference type="InterPro" id="IPR001715">
    <property type="entry name" value="CH_dom"/>
</dbReference>
<dbReference type="PRINTS" id="PR00888">
    <property type="entry name" value="SM22CALPONIN"/>
</dbReference>
<name>A0A914WK31_9BILA</name>
<reference evidence="3" key="1">
    <citation type="submission" date="2022-11" db="UniProtKB">
        <authorList>
            <consortium name="WormBaseParasite"/>
        </authorList>
    </citation>
    <scope>IDENTIFICATION</scope>
</reference>
<feature type="domain" description="Calponin-homology (CH)" evidence="1">
    <location>
        <begin position="128"/>
        <end position="219"/>
    </location>
</feature>
<dbReference type="Gene3D" id="1.10.418.10">
    <property type="entry name" value="Calponin-like domain"/>
    <property type="match status" value="1"/>
</dbReference>
<protein>
    <submittedName>
        <fullName evidence="3">Calponin-homology (CH) domain-containing protein</fullName>
    </submittedName>
</protein>
<dbReference type="PANTHER" id="PTHR47385:SF14">
    <property type="entry name" value="TRANSGELIN"/>
    <property type="match status" value="1"/>
</dbReference>
<sequence length="219" mass="24373">MVCQCVDGGHERSASAAVDVRAELCVSAADAAVIPSARVVPKRSTNRRRAGRSVDVSFSAPSARHHRPIRSLFAVSYRFNRFSFHLSWQILVLVVNLGRLCYTKMTERAAKSGFAREAQQKIHSKFDPELAGQILRWIESTSGVSFNTSSDIDNFTEVLRDGTVLCALANGLSPGEIKKVNSSTMAFKQMENISFFLAFADKHVPKNELFQTVDLYERQ</sequence>
<evidence type="ECO:0000259" key="1">
    <source>
        <dbReference type="PROSITE" id="PS50021"/>
    </source>
</evidence>